<dbReference type="InterPro" id="IPR029000">
    <property type="entry name" value="Cyclophilin-like_dom_sf"/>
</dbReference>
<comment type="catalytic activity">
    <reaction evidence="3">
        <text>[protein]-peptidylproline (omega=180) = [protein]-peptidylproline (omega=0)</text>
        <dbReference type="Rhea" id="RHEA:16237"/>
        <dbReference type="Rhea" id="RHEA-COMP:10747"/>
        <dbReference type="Rhea" id="RHEA-COMP:10748"/>
        <dbReference type="ChEBI" id="CHEBI:83833"/>
        <dbReference type="ChEBI" id="CHEBI:83834"/>
        <dbReference type="EC" id="5.2.1.8"/>
    </reaction>
</comment>
<evidence type="ECO:0000256" key="3">
    <source>
        <dbReference type="RuleBase" id="RU363019"/>
    </source>
</evidence>
<dbReference type="Pfam" id="PF00160">
    <property type="entry name" value="Pro_isomerase"/>
    <property type="match status" value="1"/>
</dbReference>
<feature type="signal peptide" evidence="3">
    <location>
        <begin position="1"/>
        <end position="19"/>
    </location>
</feature>
<evidence type="ECO:0000259" key="4">
    <source>
        <dbReference type="PROSITE" id="PS50072"/>
    </source>
</evidence>
<dbReference type="OrthoDB" id="9807797at2"/>
<dbReference type="Gene3D" id="2.40.100.10">
    <property type="entry name" value="Cyclophilin-like"/>
    <property type="match status" value="1"/>
</dbReference>
<feature type="chain" id="PRO_5011329389" description="Peptidyl-prolyl cis-trans isomerase" evidence="3">
    <location>
        <begin position="20"/>
        <end position="218"/>
    </location>
</feature>
<accession>A0A1I1LSN3</accession>
<dbReference type="PANTHER" id="PTHR45625:SF4">
    <property type="entry name" value="PEPTIDYLPROLYL ISOMERASE DOMAIN AND WD REPEAT-CONTAINING PROTEIN 1"/>
    <property type="match status" value="1"/>
</dbReference>
<proteinExistence type="inferred from homology"/>
<dbReference type="GO" id="GO:0003755">
    <property type="term" value="F:peptidyl-prolyl cis-trans isomerase activity"/>
    <property type="evidence" value="ECO:0007669"/>
    <property type="project" value="UniProtKB-UniRule"/>
</dbReference>
<dbReference type="InterPro" id="IPR044666">
    <property type="entry name" value="Cyclophilin_A-like"/>
</dbReference>
<keyword evidence="3" id="KW-0732">Signal</keyword>
<dbReference type="AlphaFoldDB" id="A0A1I1LSN3"/>
<reference evidence="5 6" key="1">
    <citation type="submission" date="2016-10" db="EMBL/GenBank/DDBJ databases">
        <authorList>
            <person name="de Groot N.N."/>
        </authorList>
    </citation>
    <scope>NUCLEOTIDE SEQUENCE [LARGE SCALE GENOMIC DNA]</scope>
    <source>
        <strain evidence="5 6">DSM 6793</strain>
    </source>
</reference>
<name>A0A1I1LSN3_9BACT</name>
<sequence length="218" mass="24563">MYSFAKKLFLMMMVVAVLAGCSQSYDIDPAKVREVLTEYGKQNPENQVQIQTSYGNITLRLYDDTPLHRANFIRLIKQGFYDNGADFYRVIYAFMVQGGRGAGYDSYLVPPEFTPNHFHKRGALAMAHGDNPENASAPTEFYIVQGQRQDSTEIDLTQLTPEQIRTYTTLGGSPNLDGKYTVFGEVTEGMDVVQKIAEVETYSEKPLKRIPLKLVVLP</sequence>
<evidence type="ECO:0000256" key="1">
    <source>
        <dbReference type="ARBA" id="ARBA00023110"/>
    </source>
</evidence>
<comment type="function">
    <text evidence="3">PPIases accelerate the folding of proteins. It catalyzes the cis-trans isomerization of proline imidic peptide bonds in oligopeptides.</text>
</comment>
<dbReference type="PRINTS" id="PR00153">
    <property type="entry name" value="CSAPPISMRASE"/>
</dbReference>
<organism evidence="5 6">
    <name type="scientific">Flexibacter flexilis DSM 6793</name>
    <dbReference type="NCBI Taxonomy" id="927664"/>
    <lineage>
        <taxon>Bacteria</taxon>
        <taxon>Pseudomonadati</taxon>
        <taxon>Bacteroidota</taxon>
        <taxon>Cytophagia</taxon>
        <taxon>Cytophagales</taxon>
        <taxon>Flexibacteraceae</taxon>
        <taxon>Flexibacter</taxon>
    </lineage>
</organism>
<evidence type="ECO:0000313" key="6">
    <source>
        <dbReference type="Proteomes" id="UP000199514"/>
    </source>
</evidence>
<keyword evidence="2 3" id="KW-0413">Isomerase</keyword>
<evidence type="ECO:0000313" key="5">
    <source>
        <dbReference type="EMBL" id="SFC76049.1"/>
    </source>
</evidence>
<dbReference type="EC" id="5.2.1.8" evidence="3"/>
<dbReference type="PROSITE" id="PS51257">
    <property type="entry name" value="PROKAR_LIPOPROTEIN"/>
    <property type="match status" value="1"/>
</dbReference>
<dbReference type="PANTHER" id="PTHR45625">
    <property type="entry name" value="PEPTIDYL-PROLYL CIS-TRANS ISOMERASE-RELATED"/>
    <property type="match status" value="1"/>
</dbReference>
<protein>
    <recommendedName>
        <fullName evidence="3">Peptidyl-prolyl cis-trans isomerase</fullName>
        <shortName evidence="3">PPIase</shortName>
        <ecNumber evidence="3">5.2.1.8</ecNumber>
    </recommendedName>
</protein>
<dbReference type="PROSITE" id="PS50072">
    <property type="entry name" value="CSA_PPIASE_2"/>
    <property type="match status" value="1"/>
</dbReference>
<dbReference type="CDD" id="cd00317">
    <property type="entry name" value="cyclophilin"/>
    <property type="match status" value="1"/>
</dbReference>
<dbReference type="STRING" id="927664.SAMN05421780_109114"/>
<dbReference type="InterPro" id="IPR002130">
    <property type="entry name" value="Cyclophilin-type_PPIase_dom"/>
</dbReference>
<dbReference type="Proteomes" id="UP000199514">
    <property type="component" value="Unassembled WGS sequence"/>
</dbReference>
<feature type="domain" description="PPIase cyclophilin-type" evidence="4">
    <location>
        <begin position="55"/>
        <end position="218"/>
    </location>
</feature>
<dbReference type="EMBL" id="FOLE01000009">
    <property type="protein sequence ID" value="SFC76049.1"/>
    <property type="molecule type" value="Genomic_DNA"/>
</dbReference>
<dbReference type="RefSeq" id="WP_091514836.1">
    <property type="nucleotide sequence ID" value="NZ_FOLE01000009.1"/>
</dbReference>
<keyword evidence="6" id="KW-1185">Reference proteome</keyword>
<evidence type="ECO:0000256" key="2">
    <source>
        <dbReference type="ARBA" id="ARBA00023235"/>
    </source>
</evidence>
<gene>
    <name evidence="5" type="ORF">SAMN05421780_109114</name>
</gene>
<keyword evidence="1 3" id="KW-0697">Rotamase</keyword>
<dbReference type="SUPFAM" id="SSF50891">
    <property type="entry name" value="Cyclophilin-like"/>
    <property type="match status" value="1"/>
</dbReference>
<comment type="similarity">
    <text evidence="3">Belongs to the cyclophilin-type PPIase family.</text>
</comment>